<gene>
    <name evidence="1" type="ORF">S01H4_63669</name>
</gene>
<comment type="caution">
    <text evidence="1">The sequence shown here is derived from an EMBL/GenBank/DDBJ whole genome shotgun (WGS) entry which is preliminary data.</text>
</comment>
<dbReference type="EMBL" id="BART01038363">
    <property type="protein sequence ID" value="GAH05433.1"/>
    <property type="molecule type" value="Genomic_DNA"/>
</dbReference>
<organism evidence="1">
    <name type="scientific">marine sediment metagenome</name>
    <dbReference type="NCBI Taxonomy" id="412755"/>
    <lineage>
        <taxon>unclassified sequences</taxon>
        <taxon>metagenomes</taxon>
        <taxon>ecological metagenomes</taxon>
    </lineage>
</organism>
<proteinExistence type="predicted"/>
<evidence type="ECO:0000313" key="1">
    <source>
        <dbReference type="EMBL" id="GAH05433.1"/>
    </source>
</evidence>
<feature type="non-terminal residue" evidence="1">
    <location>
        <position position="1"/>
    </location>
</feature>
<accession>X1E9V1</accession>
<dbReference type="AlphaFoldDB" id="X1E9V1"/>
<sequence>PPAPWIDDFLFEITRFPRAKHDDQVDSFTQALAWMRQATQHQFW</sequence>
<reference evidence="1" key="1">
    <citation type="journal article" date="2014" name="Front. Microbiol.">
        <title>High frequency of phylogenetically diverse reductive dehalogenase-homologous genes in deep subseafloor sedimentary metagenomes.</title>
        <authorList>
            <person name="Kawai M."/>
            <person name="Futagami T."/>
            <person name="Toyoda A."/>
            <person name="Takaki Y."/>
            <person name="Nishi S."/>
            <person name="Hori S."/>
            <person name="Arai W."/>
            <person name="Tsubouchi T."/>
            <person name="Morono Y."/>
            <person name="Uchiyama I."/>
            <person name="Ito T."/>
            <person name="Fujiyama A."/>
            <person name="Inagaki F."/>
            <person name="Takami H."/>
        </authorList>
    </citation>
    <scope>NUCLEOTIDE SEQUENCE</scope>
    <source>
        <strain evidence="1">Expedition CK06-06</strain>
    </source>
</reference>
<name>X1E9V1_9ZZZZ</name>
<protein>
    <submittedName>
        <fullName evidence="1">Uncharacterized protein</fullName>
    </submittedName>
</protein>